<dbReference type="AlphaFoldDB" id="A0A1C7M0V9"/>
<dbReference type="EMBL" id="LUGG01000015">
    <property type="protein sequence ID" value="OBZ69959.1"/>
    <property type="molecule type" value="Genomic_DNA"/>
</dbReference>
<feature type="region of interest" description="Disordered" evidence="1">
    <location>
        <begin position="166"/>
        <end position="199"/>
    </location>
</feature>
<protein>
    <submittedName>
        <fullName evidence="2">Uncharacterized protein</fullName>
    </submittedName>
</protein>
<reference evidence="2 3" key="1">
    <citation type="submission" date="2016-03" db="EMBL/GenBank/DDBJ databases">
        <title>Whole genome sequencing of Grifola frondosa 9006-11.</title>
        <authorList>
            <person name="Min B."/>
            <person name="Park H."/>
            <person name="Kim J.-G."/>
            <person name="Cho H."/>
            <person name="Oh Y.-L."/>
            <person name="Kong W.-S."/>
            <person name="Choi I.-G."/>
        </authorList>
    </citation>
    <scope>NUCLEOTIDE SEQUENCE [LARGE SCALE GENOMIC DNA]</scope>
    <source>
        <strain evidence="2 3">9006-11</strain>
    </source>
</reference>
<keyword evidence="3" id="KW-1185">Reference proteome</keyword>
<organism evidence="2 3">
    <name type="scientific">Grifola frondosa</name>
    <name type="common">Maitake</name>
    <name type="synonym">Polyporus frondosus</name>
    <dbReference type="NCBI Taxonomy" id="5627"/>
    <lineage>
        <taxon>Eukaryota</taxon>
        <taxon>Fungi</taxon>
        <taxon>Dikarya</taxon>
        <taxon>Basidiomycota</taxon>
        <taxon>Agaricomycotina</taxon>
        <taxon>Agaricomycetes</taxon>
        <taxon>Polyporales</taxon>
        <taxon>Grifolaceae</taxon>
        <taxon>Grifola</taxon>
    </lineage>
</organism>
<comment type="caution">
    <text evidence="2">The sequence shown here is derived from an EMBL/GenBank/DDBJ whole genome shotgun (WGS) entry which is preliminary data.</text>
</comment>
<sequence>MVYDEANDVSILQISAFRHRAQRPRTLRLLLNFWARDWHHTLAVACRVQPSEIFLVSHATLDVRALDRTIFPSSHQGYCPRIKSNTFWRIRYFLVVCGPDSRAPQALVFWMYAHECSHFAWNTRASQSPSAICLVSAKSSALFRAHGITTQVRKMERASPSHVGMCERGGAVGGAPRTSYSRSTLATPSQSIAPPVKKK</sequence>
<dbReference type="Proteomes" id="UP000092993">
    <property type="component" value="Unassembled WGS sequence"/>
</dbReference>
<evidence type="ECO:0000313" key="3">
    <source>
        <dbReference type="Proteomes" id="UP000092993"/>
    </source>
</evidence>
<accession>A0A1C7M0V9</accession>
<name>A0A1C7M0V9_GRIFR</name>
<evidence type="ECO:0000313" key="2">
    <source>
        <dbReference type="EMBL" id="OBZ69959.1"/>
    </source>
</evidence>
<gene>
    <name evidence="2" type="ORF">A0H81_10456</name>
</gene>
<proteinExistence type="predicted"/>
<evidence type="ECO:0000256" key="1">
    <source>
        <dbReference type="SAM" id="MobiDB-lite"/>
    </source>
</evidence>
<feature type="compositionally biased region" description="Polar residues" evidence="1">
    <location>
        <begin position="178"/>
        <end position="192"/>
    </location>
</feature>